<evidence type="ECO:0000256" key="10">
    <source>
        <dbReference type="ARBA" id="ARBA00048721"/>
    </source>
</evidence>
<keyword evidence="6 11" id="KW-0548">Nucleotidyltransferase</keyword>
<feature type="domain" description="Cytidyltransferase-like" evidence="12">
    <location>
        <begin position="11"/>
        <end position="188"/>
    </location>
</feature>
<dbReference type="EMBL" id="BSYJ01000002">
    <property type="protein sequence ID" value="GMG86449.1"/>
    <property type="molecule type" value="Genomic_DNA"/>
</dbReference>
<dbReference type="SUPFAM" id="SSF52374">
    <property type="entry name" value="Nucleotidylyl transferase"/>
    <property type="match status" value="1"/>
</dbReference>
<evidence type="ECO:0000313" key="13">
    <source>
        <dbReference type="EMBL" id="GMG86449.1"/>
    </source>
</evidence>
<comment type="pathway">
    <text evidence="2 11">Cofactor biosynthesis; NAD(+) biosynthesis; deamido-NAD(+) from nicotinate D-ribonucleotide: step 1/1.</text>
</comment>
<organism evidence="13 14">
    <name type="scientific">Biformimicrobium ophioploci</name>
    <dbReference type="NCBI Taxonomy" id="3036711"/>
    <lineage>
        <taxon>Bacteria</taxon>
        <taxon>Pseudomonadati</taxon>
        <taxon>Pseudomonadota</taxon>
        <taxon>Gammaproteobacteria</taxon>
        <taxon>Cellvibrionales</taxon>
        <taxon>Microbulbiferaceae</taxon>
        <taxon>Biformimicrobium</taxon>
    </lineage>
</organism>
<dbReference type="NCBIfam" id="NF000840">
    <property type="entry name" value="PRK00071.1-3"/>
    <property type="match status" value="1"/>
</dbReference>
<dbReference type="CDD" id="cd02165">
    <property type="entry name" value="NMNAT"/>
    <property type="match status" value="1"/>
</dbReference>
<accession>A0ABQ6LWK0</accession>
<dbReference type="Proteomes" id="UP001224392">
    <property type="component" value="Unassembled WGS sequence"/>
</dbReference>
<keyword evidence="7 11" id="KW-0547">Nucleotide-binding</keyword>
<evidence type="ECO:0000256" key="2">
    <source>
        <dbReference type="ARBA" id="ARBA00005019"/>
    </source>
</evidence>
<dbReference type="EC" id="2.7.7.18" evidence="11"/>
<evidence type="ECO:0000256" key="6">
    <source>
        <dbReference type="ARBA" id="ARBA00022695"/>
    </source>
</evidence>
<comment type="similarity">
    <text evidence="3 11">Belongs to the NadD family.</text>
</comment>
<evidence type="ECO:0000313" key="14">
    <source>
        <dbReference type="Proteomes" id="UP001224392"/>
    </source>
</evidence>
<dbReference type="PANTHER" id="PTHR39321:SF3">
    <property type="entry name" value="PHOSPHOPANTETHEINE ADENYLYLTRANSFERASE"/>
    <property type="match status" value="1"/>
</dbReference>
<dbReference type="InterPro" id="IPR005248">
    <property type="entry name" value="NadD/NMNAT"/>
</dbReference>
<dbReference type="RefSeq" id="WP_285762976.1">
    <property type="nucleotide sequence ID" value="NZ_BSYJ01000002.1"/>
</dbReference>
<dbReference type="PANTHER" id="PTHR39321">
    <property type="entry name" value="NICOTINATE-NUCLEOTIDE ADENYLYLTRANSFERASE-RELATED"/>
    <property type="match status" value="1"/>
</dbReference>
<dbReference type="GO" id="GO:0016779">
    <property type="term" value="F:nucleotidyltransferase activity"/>
    <property type="evidence" value="ECO:0007669"/>
    <property type="project" value="UniProtKB-KW"/>
</dbReference>
<evidence type="ECO:0000256" key="4">
    <source>
        <dbReference type="ARBA" id="ARBA00022642"/>
    </source>
</evidence>
<keyword evidence="4 11" id="KW-0662">Pyridine nucleotide biosynthesis</keyword>
<dbReference type="InterPro" id="IPR004821">
    <property type="entry name" value="Cyt_trans-like"/>
</dbReference>
<evidence type="ECO:0000256" key="11">
    <source>
        <dbReference type="HAMAP-Rule" id="MF_00244"/>
    </source>
</evidence>
<dbReference type="Gene3D" id="3.40.50.620">
    <property type="entry name" value="HUPs"/>
    <property type="match status" value="1"/>
</dbReference>
<evidence type="ECO:0000256" key="3">
    <source>
        <dbReference type="ARBA" id="ARBA00009014"/>
    </source>
</evidence>
<comment type="caution">
    <text evidence="13">The sequence shown here is derived from an EMBL/GenBank/DDBJ whole genome shotgun (WGS) entry which is preliminary data.</text>
</comment>
<keyword evidence="8 11" id="KW-0067">ATP-binding</keyword>
<dbReference type="NCBIfam" id="TIGR00125">
    <property type="entry name" value="cyt_tran_rel"/>
    <property type="match status" value="1"/>
</dbReference>
<evidence type="ECO:0000256" key="1">
    <source>
        <dbReference type="ARBA" id="ARBA00002324"/>
    </source>
</evidence>
<name>A0ABQ6LWK0_9GAMM</name>
<proteinExistence type="inferred from homology"/>
<dbReference type="Pfam" id="PF01467">
    <property type="entry name" value="CTP_transf_like"/>
    <property type="match status" value="1"/>
</dbReference>
<dbReference type="NCBIfam" id="NF000839">
    <property type="entry name" value="PRK00071.1-1"/>
    <property type="match status" value="1"/>
</dbReference>
<gene>
    <name evidence="11 13" type="primary">nadD</name>
    <name evidence="13" type="ORF">MNKW57_07700</name>
</gene>
<reference evidence="13 14" key="1">
    <citation type="submission" date="2023-04" db="EMBL/GenBank/DDBJ databases">
        <title>Marinobulbifer ophiurae gen. nov., sp. Nov., isolate from tissue of brittle star Ophioplocus japonicus.</title>
        <authorList>
            <person name="Kawano K."/>
            <person name="Sawayama S."/>
            <person name="Nakagawa S."/>
        </authorList>
    </citation>
    <scope>NUCLEOTIDE SEQUENCE [LARGE SCALE GENOMIC DNA]</scope>
    <source>
        <strain evidence="13 14">NKW57</strain>
    </source>
</reference>
<comment type="function">
    <text evidence="1 11">Catalyzes the reversible adenylation of nicotinate mononucleotide (NaMN) to nicotinic acid adenine dinucleotide (NaAD).</text>
</comment>
<keyword evidence="14" id="KW-1185">Reference proteome</keyword>
<keyword evidence="9 11" id="KW-0520">NAD</keyword>
<dbReference type="HAMAP" id="MF_00244">
    <property type="entry name" value="NaMN_adenylyltr"/>
    <property type="match status" value="1"/>
</dbReference>
<keyword evidence="5 11" id="KW-0808">Transferase</keyword>
<evidence type="ECO:0000256" key="7">
    <source>
        <dbReference type="ARBA" id="ARBA00022741"/>
    </source>
</evidence>
<dbReference type="NCBIfam" id="TIGR00482">
    <property type="entry name" value="nicotinate (nicotinamide) nucleotide adenylyltransferase"/>
    <property type="match status" value="1"/>
</dbReference>
<sequence length="217" mass="24216">MTAASNGPIGIFGGTFNPVHFGHLRMALELRETLDFDEMRLLPCSLPPHKEEPGVSAQHRLEMLRLATEQCPGLAVDDRELRRAGPSYSYDTLAEIRAELGPARPLVFCMGLDSLVKLDSWYRWQELLQLTHIVAVSRPGWRLPAEGAVAELIVQAAGSAAQLAAEPAGRLLVLEQTLLPISSTRIRALVREGRSPRYLLPERVWQYISEQRLYKAP</sequence>
<dbReference type="InterPro" id="IPR014729">
    <property type="entry name" value="Rossmann-like_a/b/a_fold"/>
</dbReference>
<comment type="catalytic activity">
    <reaction evidence="10 11">
        <text>nicotinate beta-D-ribonucleotide + ATP + H(+) = deamido-NAD(+) + diphosphate</text>
        <dbReference type="Rhea" id="RHEA:22860"/>
        <dbReference type="ChEBI" id="CHEBI:15378"/>
        <dbReference type="ChEBI" id="CHEBI:30616"/>
        <dbReference type="ChEBI" id="CHEBI:33019"/>
        <dbReference type="ChEBI" id="CHEBI:57502"/>
        <dbReference type="ChEBI" id="CHEBI:58437"/>
        <dbReference type="EC" id="2.7.7.18"/>
    </reaction>
</comment>
<evidence type="ECO:0000256" key="9">
    <source>
        <dbReference type="ARBA" id="ARBA00023027"/>
    </source>
</evidence>
<protein>
    <recommendedName>
        <fullName evidence="11">Probable nicotinate-nucleotide adenylyltransferase</fullName>
        <ecNumber evidence="11">2.7.7.18</ecNumber>
    </recommendedName>
    <alternativeName>
        <fullName evidence="11">Deamido-NAD(+) diphosphorylase</fullName>
    </alternativeName>
    <alternativeName>
        <fullName evidence="11">Deamido-NAD(+) pyrophosphorylase</fullName>
    </alternativeName>
    <alternativeName>
        <fullName evidence="11">Nicotinate mononucleotide adenylyltransferase</fullName>
        <shortName evidence="11">NaMN adenylyltransferase</shortName>
    </alternativeName>
</protein>
<evidence type="ECO:0000259" key="12">
    <source>
        <dbReference type="Pfam" id="PF01467"/>
    </source>
</evidence>
<evidence type="ECO:0000256" key="8">
    <source>
        <dbReference type="ARBA" id="ARBA00022840"/>
    </source>
</evidence>
<evidence type="ECO:0000256" key="5">
    <source>
        <dbReference type="ARBA" id="ARBA00022679"/>
    </source>
</evidence>